<name>A0A2Z2HVQ5_9EURY</name>
<gene>
    <name evidence="2" type="ORF">B1756_04685</name>
</gene>
<sequence>MDSYRSAGQKTVENGAASRFRFAITIHESHSGAGRPLAVTRTRRVSARGESLDCPDESGRPPGQVHPAVAYEDPARGSDVGCGQGDRSIGQSQA</sequence>
<evidence type="ECO:0000256" key="1">
    <source>
        <dbReference type="SAM" id="MobiDB-lite"/>
    </source>
</evidence>
<dbReference type="KEGG" id="naj:B1756_04685"/>
<protein>
    <submittedName>
        <fullName evidence="2">Uncharacterized protein</fullName>
    </submittedName>
</protein>
<dbReference type="Proteomes" id="UP000250088">
    <property type="component" value="Chromosome"/>
</dbReference>
<evidence type="ECO:0000313" key="3">
    <source>
        <dbReference type="Proteomes" id="UP000250088"/>
    </source>
</evidence>
<proteinExistence type="predicted"/>
<feature type="region of interest" description="Disordered" evidence="1">
    <location>
        <begin position="29"/>
        <end position="94"/>
    </location>
</feature>
<reference evidence="3" key="1">
    <citation type="submission" date="2017-02" db="EMBL/GenBank/DDBJ databases">
        <title>Natronthermophilus aegyptiacus gen. nov.,sp. nov., an aerobic, extremely halophilic alkalithermophilic archaeon isolated from the athalassohaline Wadi An Natrun, Egypt.</title>
        <authorList>
            <person name="Zhao B."/>
        </authorList>
    </citation>
    <scope>NUCLEOTIDE SEQUENCE [LARGE SCALE GENOMIC DNA]</scope>
    <source>
        <strain evidence="3">JW/NM-HA 15</strain>
    </source>
</reference>
<dbReference type="AlphaFoldDB" id="A0A2Z2HVQ5"/>
<dbReference type="EMBL" id="CP019893">
    <property type="protein sequence ID" value="ARS89124.1"/>
    <property type="molecule type" value="Genomic_DNA"/>
</dbReference>
<evidence type="ECO:0000313" key="2">
    <source>
        <dbReference type="EMBL" id="ARS89124.1"/>
    </source>
</evidence>
<accession>A0A2Z2HVQ5</accession>
<keyword evidence="3" id="KW-1185">Reference proteome</keyword>
<organism evidence="2 3">
    <name type="scientific">Natrarchaeobaculum aegyptiacum</name>
    <dbReference type="NCBI Taxonomy" id="745377"/>
    <lineage>
        <taxon>Archaea</taxon>
        <taxon>Methanobacteriati</taxon>
        <taxon>Methanobacteriota</taxon>
        <taxon>Stenosarchaea group</taxon>
        <taxon>Halobacteria</taxon>
        <taxon>Halobacteriales</taxon>
        <taxon>Natrialbaceae</taxon>
        <taxon>Natrarchaeobaculum</taxon>
    </lineage>
</organism>